<comment type="subcellular location">
    <subcellularLocation>
        <location evidence="1">Membrane</location>
        <topology evidence="1">Multi-pass membrane protein</topology>
    </subcellularLocation>
</comment>
<keyword evidence="3 6" id="KW-1133">Transmembrane helix</keyword>
<dbReference type="Proteomes" id="UP001549366">
    <property type="component" value="Unassembled WGS sequence"/>
</dbReference>
<protein>
    <submittedName>
        <fullName evidence="8">Large-conductance mechanosensitive channel</fullName>
    </submittedName>
</protein>
<evidence type="ECO:0000256" key="6">
    <source>
        <dbReference type="SAM" id="Phobius"/>
    </source>
</evidence>
<evidence type="ECO:0000256" key="5">
    <source>
        <dbReference type="SAM" id="Coils"/>
    </source>
</evidence>
<evidence type="ECO:0000259" key="7">
    <source>
        <dbReference type="Pfam" id="PF00520"/>
    </source>
</evidence>
<evidence type="ECO:0000256" key="4">
    <source>
        <dbReference type="ARBA" id="ARBA00023136"/>
    </source>
</evidence>
<dbReference type="Gene3D" id="1.10.287.70">
    <property type="match status" value="1"/>
</dbReference>
<keyword evidence="2 6" id="KW-0812">Transmembrane</keyword>
<evidence type="ECO:0000313" key="8">
    <source>
        <dbReference type="EMBL" id="MET4758955.1"/>
    </source>
</evidence>
<name>A0ABV2SMH2_9GAMM</name>
<evidence type="ECO:0000256" key="3">
    <source>
        <dbReference type="ARBA" id="ARBA00022989"/>
    </source>
</evidence>
<gene>
    <name evidence="8" type="ORF">V5J35_004147</name>
</gene>
<keyword evidence="5" id="KW-0175">Coiled coil</keyword>
<keyword evidence="4 6" id="KW-0472">Membrane</keyword>
<proteinExistence type="predicted"/>
<sequence>MLSLFNKIDVMYETMKVYPLSWAYFLSFIFFTAFAFLNMIIGIVVNVLEEERQKDRKKAREERGEPTLMELQKQLVEIKQLLHKQKNDGQL</sequence>
<dbReference type="InterPro" id="IPR005821">
    <property type="entry name" value="Ion_trans_dom"/>
</dbReference>
<feature type="transmembrane region" description="Helical" evidence="6">
    <location>
        <begin position="20"/>
        <end position="48"/>
    </location>
</feature>
<dbReference type="Pfam" id="PF00520">
    <property type="entry name" value="Ion_trans"/>
    <property type="match status" value="1"/>
</dbReference>
<dbReference type="EMBL" id="JBEWTB010000002">
    <property type="protein sequence ID" value="MET4758955.1"/>
    <property type="molecule type" value="Genomic_DNA"/>
</dbReference>
<reference evidence="8 9" key="1">
    <citation type="submission" date="2024-06" db="EMBL/GenBank/DDBJ databases">
        <title>Genomic Encyclopedia of Type Strains, Phase V (KMG-V): Genome sequencing to study the core and pangenomes of soil and plant-associated prokaryotes.</title>
        <authorList>
            <person name="Whitman W."/>
        </authorList>
    </citation>
    <scope>NUCLEOTIDE SEQUENCE [LARGE SCALE GENOMIC DNA]</scope>
    <source>
        <strain evidence="8 9">NE40</strain>
    </source>
</reference>
<feature type="coiled-coil region" evidence="5">
    <location>
        <begin position="45"/>
        <end position="88"/>
    </location>
</feature>
<organism evidence="8 9">
    <name type="scientific">Endozoicomonas lisbonensis</name>
    <dbReference type="NCBI Taxonomy" id="3120522"/>
    <lineage>
        <taxon>Bacteria</taxon>
        <taxon>Pseudomonadati</taxon>
        <taxon>Pseudomonadota</taxon>
        <taxon>Gammaproteobacteria</taxon>
        <taxon>Oceanospirillales</taxon>
        <taxon>Endozoicomonadaceae</taxon>
        <taxon>Endozoicomonas</taxon>
    </lineage>
</organism>
<evidence type="ECO:0000256" key="2">
    <source>
        <dbReference type="ARBA" id="ARBA00022692"/>
    </source>
</evidence>
<feature type="domain" description="Ion transport" evidence="7">
    <location>
        <begin position="8"/>
        <end position="54"/>
    </location>
</feature>
<evidence type="ECO:0000313" key="9">
    <source>
        <dbReference type="Proteomes" id="UP001549366"/>
    </source>
</evidence>
<accession>A0ABV2SMH2</accession>
<comment type="caution">
    <text evidence="8">The sequence shown here is derived from an EMBL/GenBank/DDBJ whole genome shotgun (WGS) entry which is preliminary data.</text>
</comment>
<evidence type="ECO:0000256" key="1">
    <source>
        <dbReference type="ARBA" id="ARBA00004141"/>
    </source>
</evidence>
<dbReference type="RefSeq" id="WP_354008992.1">
    <property type="nucleotide sequence ID" value="NZ_JBEWTA010000001.1"/>
</dbReference>
<keyword evidence="9" id="KW-1185">Reference proteome</keyword>